<keyword evidence="6 8" id="KW-1133">Transmembrane helix</keyword>
<protein>
    <submittedName>
        <fullName evidence="9">Spore germination protein</fullName>
    </submittedName>
</protein>
<evidence type="ECO:0000256" key="5">
    <source>
        <dbReference type="ARBA" id="ARBA00022692"/>
    </source>
</evidence>
<keyword evidence="3" id="KW-0813">Transport</keyword>
<name>A4J7W7_DESRM</name>
<evidence type="ECO:0000256" key="6">
    <source>
        <dbReference type="ARBA" id="ARBA00022989"/>
    </source>
</evidence>
<dbReference type="NCBIfam" id="TIGR00912">
    <property type="entry name" value="2A0309"/>
    <property type="match status" value="1"/>
</dbReference>
<dbReference type="Gene3D" id="1.20.1740.10">
    <property type="entry name" value="Amino acid/polyamine transporter I"/>
    <property type="match status" value="1"/>
</dbReference>
<evidence type="ECO:0000256" key="4">
    <source>
        <dbReference type="ARBA" id="ARBA00022544"/>
    </source>
</evidence>
<dbReference type="PANTHER" id="PTHR34975:SF2">
    <property type="entry name" value="SPORE GERMINATION PROTEIN A2"/>
    <property type="match status" value="1"/>
</dbReference>
<proteinExistence type="inferred from homology"/>
<gene>
    <name evidence="9" type="ordered locus">Dred_2664</name>
</gene>
<dbReference type="InterPro" id="IPR004761">
    <property type="entry name" value="Spore_GerAB"/>
</dbReference>
<organism evidence="9 10">
    <name type="scientific">Desulforamulus reducens (strain ATCC BAA-1160 / DSM 100696 / MI-1)</name>
    <name type="common">Desulfotomaculum reducens</name>
    <dbReference type="NCBI Taxonomy" id="349161"/>
    <lineage>
        <taxon>Bacteria</taxon>
        <taxon>Bacillati</taxon>
        <taxon>Bacillota</taxon>
        <taxon>Clostridia</taxon>
        <taxon>Eubacteriales</taxon>
        <taxon>Peptococcaceae</taxon>
        <taxon>Desulforamulus</taxon>
    </lineage>
</organism>
<feature type="transmembrane region" description="Helical" evidence="8">
    <location>
        <begin position="187"/>
        <end position="207"/>
    </location>
</feature>
<accession>A4J7W7</accession>
<dbReference type="eggNOG" id="COG0531">
    <property type="taxonomic scope" value="Bacteria"/>
</dbReference>
<dbReference type="STRING" id="349161.Dred_2664"/>
<feature type="transmembrane region" description="Helical" evidence="8">
    <location>
        <begin position="268"/>
        <end position="287"/>
    </location>
</feature>
<evidence type="ECO:0000313" key="10">
    <source>
        <dbReference type="Proteomes" id="UP000001556"/>
    </source>
</evidence>
<dbReference type="GO" id="GO:0016020">
    <property type="term" value="C:membrane"/>
    <property type="evidence" value="ECO:0007669"/>
    <property type="project" value="UniProtKB-SubCell"/>
</dbReference>
<evidence type="ECO:0000256" key="2">
    <source>
        <dbReference type="ARBA" id="ARBA00007998"/>
    </source>
</evidence>
<dbReference type="OrthoDB" id="1931502at2"/>
<evidence type="ECO:0000256" key="7">
    <source>
        <dbReference type="ARBA" id="ARBA00023136"/>
    </source>
</evidence>
<evidence type="ECO:0000256" key="1">
    <source>
        <dbReference type="ARBA" id="ARBA00004141"/>
    </source>
</evidence>
<feature type="transmembrane region" description="Helical" evidence="8">
    <location>
        <begin position="41"/>
        <end position="62"/>
    </location>
</feature>
<sequence>MKNYSNVMTSKQLLFTVVSITIGVGILTLPEAVGKSAQQDAWISLLIGGSLPLAGIFLVNLIGSRFPDLTLAEYAEKILGKWLGKLLSLIFVFYGLVYAAIITRLFVGMLKNYLFPVTPVWVLGALVFSLIAYLVSKDARVLGRVNELMFYEALVLYVALLLAIPNFDYNFIRPVGHAGMMNILKGTSETFLALLGVEFLMVFYPMVQNKKEFVKASVTGLVIVMFIYLTLVLVVLGVFGPVIIGQLRFALMVLLKTYTAPLIERAEFFFVIFYVFIAFRPIGNMYFASRYTAERIFGVNAPGLMTVILLPLVFTFFLFPKNFEQTVAISTMIGYGGIGFLIVMPLILWLIAVIRGIGSKKE</sequence>
<feature type="transmembrane region" description="Helical" evidence="8">
    <location>
        <begin position="82"/>
        <end position="107"/>
    </location>
</feature>
<keyword evidence="10" id="KW-1185">Reference proteome</keyword>
<keyword evidence="7 8" id="KW-0472">Membrane</keyword>
<feature type="transmembrane region" description="Helical" evidence="8">
    <location>
        <begin position="113"/>
        <end position="136"/>
    </location>
</feature>
<dbReference type="AlphaFoldDB" id="A4J7W7"/>
<dbReference type="RefSeq" id="WP_011878967.1">
    <property type="nucleotide sequence ID" value="NC_009253.1"/>
</dbReference>
<evidence type="ECO:0000256" key="3">
    <source>
        <dbReference type="ARBA" id="ARBA00022448"/>
    </source>
</evidence>
<feature type="transmembrane region" description="Helical" evidence="8">
    <location>
        <begin position="148"/>
        <end position="167"/>
    </location>
</feature>
<feature type="transmembrane region" description="Helical" evidence="8">
    <location>
        <begin position="299"/>
        <end position="320"/>
    </location>
</feature>
<feature type="transmembrane region" description="Helical" evidence="8">
    <location>
        <begin position="332"/>
        <end position="354"/>
    </location>
</feature>
<feature type="transmembrane region" description="Helical" evidence="8">
    <location>
        <begin position="12"/>
        <end position="29"/>
    </location>
</feature>
<reference evidence="9 10" key="1">
    <citation type="submission" date="2007-03" db="EMBL/GenBank/DDBJ databases">
        <title>Complete sequence of Desulfotomaculum reducens MI-1.</title>
        <authorList>
            <consortium name="US DOE Joint Genome Institute"/>
            <person name="Copeland A."/>
            <person name="Lucas S."/>
            <person name="Lapidus A."/>
            <person name="Barry K."/>
            <person name="Detter J.C."/>
            <person name="Glavina del Rio T."/>
            <person name="Hammon N."/>
            <person name="Israni S."/>
            <person name="Dalin E."/>
            <person name="Tice H."/>
            <person name="Pitluck S."/>
            <person name="Sims D."/>
            <person name="Brettin T."/>
            <person name="Bruce D."/>
            <person name="Han C."/>
            <person name="Tapia R."/>
            <person name="Schmutz J."/>
            <person name="Larimer F."/>
            <person name="Land M."/>
            <person name="Hauser L."/>
            <person name="Kyrpides N."/>
            <person name="Kim E."/>
            <person name="Tebo B.M."/>
            <person name="Richardson P."/>
        </authorList>
    </citation>
    <scope>NUCLEOTIDE SEQUENCE [LARGE SCALE GENOMIC DNA]</scope>
    <source>
        <strain evidence="9 10">MI-1</strain>
    </source>
</reference>
<dbReference type="EMBL" id="CP000612">
    <property type="protein sequence ID" value="ABO51170.1"/>
    <property type="molecule type" value="Genomic_DNA"/>
</dbReference>
<dbReference type="Proteomes" id="UP000001556">
    <property type="component" value="Chromosome"/>
</dbReference>
<dbReference type="KEGG" id="drm:Dred_2664"/>
<keyword evidence="4" id="KW-0309">Germination</keyword>
<keyword evidence="5 8" id="KW-0812">Transmembrane</keyword>
<dbReference type="GO" id="GO:0009847">
    <property type="term" value="P:spore germination"/>
    <property type="evidence" value="ECO:0007669"/>
    <property type="project" value="InterPro"/>
</dbReference>
<comment type="subcellular location">
    <subcellularLocation>
        <location evidence="1">Membrane</location>
        <topology evidence="1">Multi-pass membrane protein</topology>
    </subcellularLocation>
</comment>
<feature type="transmembrane region" description="Helical" evidence="8">
    <location>
        <begin position="219"/>
        <end position="244"/>
    </location>
</feature>
<comment type="similarity">
    <text evidence="2">Belongs to the amino acid-polyamine-organocation (APC) superfamily. Spore germination protein (SGP) (TC 2.A.3.9) family.</text>
</comment>
<evidence type="ECO:0000313" key="9">
    <source>
        <dbReference type="EMBL" id="ABO51170.1"/>
    </source>
</evidence>
<evidence type="ECO:0000256" key="8">
    <source>
        <dbReference type="SAM" id="Phobius"/>
    </source>
</evidence>
<dbReference type="PANTHER" id="PTHR34975">
    <property type="entry name" value="SPORE GERMINATION PROTEIN A2"/>
    <property type="match status" value="1"/>
</dbReference>
<dbReference type="HOGENOM" id="CLU_047547_0_2_9"/>
<dbReference type="Pfam" id="PF03845">
    <property type="entry name" value="Spore_permease"/>
    <property type="match status" value="1"/>
</dbReference>